<evidence type="ECO:0000256" key="1">
    <source>
        <dbReference type="SAM" id="MobiDB-lite"/>
    </source>
</evidence>
<reference evidence="2 3" key="1">
    <citation type="submission" date="2018-03" db="EMBL/GenBank/DDBJ databases">
        <title>Draft genome sequence of Rohu Carp (Labeo rohita).</title>
        <authorList>
            <person name="Das P."/>
            <person name="Kushwaha B."/>
            <person name="Joshi C.G."/>
            <person name="Kumar D."/>
            <person name="Nagpure N.S."/>
            <person name="Sahoo L."/>
            <person name="Das S.P."/>
            <person name="Bit A."/>
            <person name="Patnaik S."/>
            <person name="Meher P.K."/>
            <person name="Jayasankar P."/>
            <person name="Koringa P.G."/>
            <person name="Patel N.V."/>
            <person name="Hinsu A.T."/>
            <person name="Kumar R."/>
            <person name="Pandey M."/>
            <person name="Agarwal S."/>
            <person name="Srivastava S."/>
            <person name="Singh M."/>
            <person name="Iquebal M.A."/>
            <person name="Jaiswal S."/>
            <person name="Angadi U.B."/>
            <person name="Kumar N."/>
            <person name="Raza M."/>
            <person name="Shah T.M."/>
            <person name="Rai A."/>
            <person name="Jena J.K."/>
        </authorList>
    </citation>
    <scope>NUCLEOTIDE SEQUENCE [LARGE SCALE GENOMIC DNA]</scope>
    <source>
        <strain evidence="2">DASCIFA01</strain>
        <tissue evidence="2">Testis</tissue>
    </source>
</reference>
<dbReference type="Proteomes" id="UP000290572">
    <property type="component" value="Unassembled WGS sequence"/>
</dbReference>
<comment type="caution">
    <text evidence="2">The sequence shown here is derived from an EMBL/GenBank/DDBJ whole genome shotgun (WGS) entry which is preliminary data.</text>
</comment>
<name>A0A498P6A4_LABRO</name>
<feature type="region of interest" description="Disordered" evidence="1">
    <location>
        <begin position="322"/>
        <end position="347"/>
    </location>
</feature>
<proteinExistence type="predicted"/>
<evidence type="ECO:0000313" key="3">
    <source>
        <dbReference type="Proteomes" id="UP000290572"/>
    </source>
</evidence>
<gene>
    <name evidence="2" type="ORF">ROHU_000536</name>
</gene>
<feature type="region of interest" description="Disordered" evidence="1">
    <location>
        <begin position="175"/>
        <end position="213"/>
    </location>
</feature>
<feature type="region of interest" description="Disordered" evidence="1">
    <location>
        <begin position="13"/>
        <end position="33"/>
    </location>
</feature>
<feature type="region of interest" description="Disordered" evidence="1">
    <location>
        <begin position="602"/>
        <end position="624"/>
    </location>
</feature>
<feature type="compositionally biased region" description="Low complexity" evidence="1">
    <location>
        <begin position="184"/>
        <end position="194"/>
    </location>
</feature>
<feature type="compositionally biased region" description="Polar residues" evidence="1">
    <location>
        <begin position="331"/>
        <end position="347"/>
    </location>
</feature>
<protein>
    <submittedName>
        <fullName evidence="2">Uncharacterized protein</fullName>
    </submittedName>
</protein>
<dbReference type="AlphaFoldDB" id="A0A498P6A4"/>
<evidence type="ECO:0000313" key="2">
    <source>
        <dbReference type="EMBL" id="RXN39074.1"/>
    </source>
</evidence>
<dbReference type="PANTHER" id="PTHR31025">
    <property type="entry name" value="SI:CH211-196P9.1-RELATED"/>
    <property type="match status" value="1"/>
</dbReference>
<dbReference type="PANTHER" id="PTHR31025:SF29">
    <property type="entry name" value="SI:CH211-196P9.1"/>
    <property type="match status" value="1"/>
</dbReference>
<organism evidence="2 3">
    <name type="scientific">Labeo rohita</name>
    <name type="common">Indian major carp</name>
    <name type="synonym">Cyprinus rohita</name>
    <dbReference type="NCBI Taxonomy" id="84645"/>
    <lineage>
        <taxon>Eukaryota</taxon>
        <taxon>Metazoa</taxon>
        <taxon>Chordata</taxon>
        <taxon>Craniata</taxon>
        <taxon>Vertebrata</taxon>
        <taxon>Euteleostomi</taxon>
        <taxon>Actinopterygii</taxon>
        <taxon>Neopterygii</taxon>
        <taxon>Teleostei</taxon>
        <taxon>Ostariophysi</taxon>
        <taxon>Cypriniformes</taxon>
        <taxon>Cyprinidae</taxon>
        <taxon>Labeoninae</taxon>
        <taxon>Labeonini</taxon>
        <taxon>Labeo</taxon>
    </lineage>
</organism>
<accession>A0A498P6A4</accession>
<dbReference type="STRING" id="84645.A0A498P6A4"/>
<dbReference type="EMBL" id="QBIY01003465">
    <property type="protein sequence ID" value="RXN39074.1"/>
    <property type="molecule type" value="Genomic_DNA"/>
</dbReference>
<feature type="compositionally biased region" description="Basic and acidic residues" evidence="1">
    <location>
        <begin position="666"/>
        <end position="687"/>
    </location>
</feature>
<keyword evidence="3" id="KW-1185">Reference proteome</keyword>
<sequence>MAECASIIRLTSEHASQAETSSSQAAQNPPSSDDLWELLDSRVSETQWHHSCNADATIEVKSAKPPPNYLCPSPLTHREDENAILSTCQLQGVKMLVKVKFRNEQKYVKVSHSDLKLSDFLDEAFVKFGISVSSRPEARLYDESGTEIEEDVFEDVLKQPNLGVFQILLPDSSNELTHVPPVPSEESSIEISSNESDDTVLLSDDSPTRKRRAEDEAGIMVKNILQTKPGGDGIIREYNKTKCLSDSNRRKMVNILAADMTEKHSSSPPKQVRELYAQGIIALFPYLRDPYAKLGYEHYYDPQSGQGYLSWKIKNIQRNSAPSETRRCVPQSFSGGPSAQREASSSTEVILTEEQYREAVSLMKHTSEEATVKVKMRETFQYRRKMIHDPSRCTDVLTEFPRYLDIKGLIELDFACLFGEKTAAKFLERWPTTFMQKVIQQSKGLNSSQELQDLIHCAESAVDTESNEDGWGSGLASILLLLHLIPPSAQGRKRPGKMSASQAEKHIVIFKKAGTNIQEHLDSIKESTQPYLLAVGTKKSSIHGYYIILDKKAIPCKSMVKNILQTKPGGDGIIREYNKTKCLSDSNRRKMVNILAADMTEKHRGKNDTTESTDGQEIKEQSHKSCTLYETEQITTQNNHLSEIEDDINTDNCNQMLDQIQEPEQIESKHKDLEANRVEDRGSRASEAEDENEWRETTPGPRNFKISIKMENWAKIKATARFYTTEKPMDRYFL</sequence>
<feature type="compositionally biased region" description="Low complexity" evidence="1">
    <location>
        <begin position="13"/>
        <end position="32"/>
    </location>
</feature>
<feature type="region of interest" description="Disordered" evidence="1">
    <location>
        <begin position="664"/>
        <end position="702"/>
    </location>
</feature>